<feature type="domain" description="Gcp-like" evidence="2">
    <location>
        <begin position="37"/>
        <end position="148"/>
    </location>
</feature>
<dbReference type="PANTHER" id="PTHR11735">
    <property type="entry name" value="TRNA N6-ADENOSINE THREONYLCARBAMOYLTRANSFERASE"/>
    <property type="match status" value="1"/>
</dbReference>
<proteinExistence type="predicted"/>
<evidence type="ECO:0000256" key="1">
    <source>
        <dbReference type="SAM" id="MobiDB-lite"/>
    </source>
</evidence>
<sequence>MLVLAFDTATAAVTVALYEWSPGEGVGRRGAAEAVDRRRHTELLTPSIAQVMAEAGAAPGDLSAIVVGVGPGPYTGLRVGLVTARAMGEALKIPVHGVCTLDIIAWASGRETPFAVATDARRKEVYWARYDSKGVRATDPAVGPAADVREDAPDDLPVIGEGAELYADVLGTRGQDPAPLLPSATALAELAVARLSGAVRTTMLPPEPLYLRRPDAKEPGPRKKVTPA</sequence>
<dbReference type="CDD" id="cd24032">
    <property type="entry name" value="ASKHA_NBD_TsaB"/>
    <property type="match status" value="1"/>
</dbReference>
<name>A0A939TA92_9ACTN</name>
<organism evidence="3 4">
    <name type="scientific">Actinomadura barringtoniae</name>
    <dbReference type="NCBI Taxonomy" id="1427535"/>
    <lineage>
        <taxon>Bacteria</taxon>
        <taxon>Bacillati</taxon>
        <taxon>Actinomycetota</taxon>
        <taxon>Actinomycetes</taxon>
        <taxon>Streptosporangiales</taxon>
        <taxon>Thermomonosporaceae</taxon>
        <taxon>Actinomadura</taxon>
    </lineage>
</organism>
<reference evidence="3" key="1">
    <citation type="submission" date="2021-03" db="EMBL/GenBank/DDBJ databases">
        <authorList>
            <person name="Kanchanasin P."/>
            <person name="Saeng-In P."/>
            <person name="Phongsopitanun W."/>
            <person name="Yuki M."/>
            <person name="Kudo T."/>
            <person name="Ohkuma M."/>
            <person name="Tanasupawat S."/>
        </authorList>
    </citation>
    <scope>NUCLEOTIDE SEQUENCE</scope>
    <source>
        <strain evidence="3">GKU 128</strain>
    </source>
</reference>
<dbReference type="InterPro" id="IPR022496">
    <property type="entry name" value="T6A_TsaB"/>
</dbReference>
<gene>
    <name evidence="3" type="primary">tsaB</name>
    <name evidence="3" type="ORF">J4573_34415</name>
</gene>
<feature type="region of interest" description="Disordered" evidence="1">
    <location>
        <begin position="209"/>
        <end position="228"/>
    </location>
</feature>
<dbReference type="GO" id="GO:0002949">
    <property type="term" value="P:tRNA threonylcarbamoyladenosine modification"/>
    <property type="evidence" value="ECO:0007669"/>
    <property type="project" value="InterPro"/>
</dbReference>
<dbReference type="RefSeq" id="WP_208260108.1">
    <property type="nucleotide sequence ID" value="NZ_JAGEOJ010000015.1"/>
</dbReference>
<dbReference type="AlphaFoldDB" id="A0A939TA92"/>
<keyword evidence="4" id="KW-1185">Reference proteome</keyword>
<dbReference type="Gene3D" id="3.30.420.40">
    <property type="match status" value="2"/>
</dbReference>
<dbReference type="InterPro" id="IPR000905">
    <property type="entry name" value="Gcp-like_dom"/>
</dbReference>
<evidence type="ECO:0000313" key="4">
    <source>
        <dbReference type="Proteomes" id="UP000669179"/>
    </source>
</evidence>
<dbReference type="Proteomes" id="UP000669179">
    <property type="component" value="Unassembled WGS sequence"/>
</dbReference>
<dbReference type="SUPFAM" id="SSF53067">
    <property type="entry name" value="Actin-like ATPase domain"/>
    <property type="match status" value="2"/>
</dbReference>
<dbReference type="InterPro" id="IPR043129">
    <property type="entry name" value="ATPase_NBD"/>
</dbReference>
<evidence type="ECO:0000313" key="3">
    <source>
        <dbReference type="EMBL" id="MBO2452227.1"/>
    </source>
</evidence>
<dbReference type="PANTHER" id="PTHR11735:SF11">
    <property type="entry name" value="TRNA THREONYLCARBAMOYLADENOSINE BIOSYNTHESIS PROTEIN TSAB"/>
    <property type="match status" value="1"/>
</dbReference>
<dbReference type="NCBIfam" id="TIGR03725">
    <property type="entry name" value="T6A_YeaZ"/>
    <property type="match status" value="1"/>
</dbReference>
<feature type="compositionally biased region" description="Basic and acidic residues" evidence="1">
    <location>
        <begin position="210"/>
        <end position="221"/>
    </location>
</feature>
<accession>A0A939TA92</accession>
<comment type="caution">
    <text evidence="3">The sequence shown here is derived from an EMBL/GenBank/DDBJ whole genome shotgun (WGS) entry which is preliminary data.</text>
</comment>
<evidence type="ECO:0000259" key="2">
    <source>
        <dbReference type="Pfam" id="PF00814"/>
    </source>
</evidence>
<dbReference type="GO" id="GO:0005829">
    <property type="term" value="C:cytosol"/>
    <property type="evidence" value="ECO:0007669"/>
    <property type="project" value="TreeGrafter"/>
</dbReference>
<dbReference type="Pfam" id="PF00814">
    <property type="entry name" value="TsaD"/>
    <property type="match status" value="1"/>
</dbReference>
<dbReference type="EMBL" id="JAGEOJ010000015">
    <property type="protein sequence ID" value="MBO2452227.1"/>
    <property type="molecule type" value="Genomic_DNA"/>
</dbReference>
<protein>
    <submittedName>
        <fullName evidence="3">tRNA (Adenosine(37)-N6)-threonylcarbamoyltransferase complex dimerization subunit type 1 TsaB</fullName>
    </submittedName>
</protein>